<reference evidence="1 2" key="1">
    <citation type="submission" date="2014-10" db="EMBL/GenBank/DDBJ databases">
        <title>Draft genome of the hookworm Ancylostoma caninum.</title>
        <authorList>
            <person name="Mitreva M."/>
        </authorList>
    </citation>
    <scope>NUCLEOTIDE SEQUENCE [LARGE SCALE GENOMIC DNA]</scope>
    <source>
        <strain evidence="1 2">Baltimore</strain>
    </source>
</reference>
<gene>
    <name evidence="1" type="ORF">ANCCAN_28753</name>
</gene>
<sequence>MAEEGWRQDQDGARVPELFAELLRGGTRALQGSGGIRAAAPMSVVAGLRPKCHCDTSLLPVIPISIQRRL</sequence>
<organism evidence="1 2">
    <name type="scientific">Ancylostoma caninum</name>
    <name type="common">Dog hookworm</name>
    <dbReference type="NCBI Taxonomy" id="29170"/>
    <lineage>
        <taxon>Eukaryota</taxon>
        <taxon>Metazoa</taxon>
        <taxon>Ecdysozoa</taxon>
        <taxon>Nematoda</taxon>
        <taxon>Chromadorea</taxon>
        <taxon>Rhabditida</taxon>
        <taxon>Rhabditina</taxon>
        <taxon>Rhabditomorpha</taxon>
        <taxon>Strongyloidea</taxon>
        <taxon>Ancylostomatidae</taxon>
        <taxon>Ancylostomatinae</taxon>
        <taxon>Ancylostoma</taxon>
    </lineage>
</organism>
<comment type="caution">
    <text evidence="1">The sequence shown here is derived from an EMBL/GenBank/DDBJ whole genome shotgun (WGS) entry which is preliminary data.</text>
</comment>
<evidence type="ECO:0000313" key="2">
    <source>
        <dbReference type="Proteomes" id="UP000252519"/>
    </source>
</evidence>
<proteinExistence type="predicted"/>
<protein>
    <submittedName>
        <fullName evidence="1">Uncharacterized protein</fullName>
    </submittedName>
</protein>
<accession>A0A368F3P6</accession>
<name>A0A368F3P6_ANCCA</name>
<dbReference type="AlphaFoldDB" id="A0A368F3P6"/>
<keyword evidence="2" id="KW-1185">Reference proteome</keyword>
<dbReference type="EMBL" id="JOJR01011454">
    <property type="protein sequence ID" value="RCN25535.1"/>
    <property type="molecule type" value="Genomic_DNA"/>
</dbReference>
<dbReference type="Proteomes" id="UP000252519">
    <property type="component" value="Unassembled WGS sequence"/>
</dbReference>
<evidence type="ECO:0000313" key="1">
    <source>
        <dbReference type="EMBL" id="RCN25535.1"/>
    </source>
</evidence>